<proteinExistence type="predicted"/>
<dbReference type="Pfam" id="PF03116">
    <property type="entry name" value="NQR2_RnfD_RnfE"/>
    <property type="match status" value="1"/>
</dbReference>
<feature type="transmembrane region" description="Helical" evidence="10">
    <location>
        <begin position="36"/>
        <end position="69"/>
    </location>
</feature>
<evidence type="ECO:0000256" key="1">
    <source>
        <dbReference type="ARBA" id="ARBA00022448"/>
    </source>
</evidence>
<feature type="transmembrane region" description="Helical" evidence="10">
    <location>
        <begin position="190"/>
        <end position="209"/>
    </location>
</feature>
<evidence type="ECO:0000256" key="9">
    <source>
        <dbReference type="ARBA" id="ARBA00023136"/>
    </source>
</evidence>
<name>A0A1G9LIG9_9BACT</name>
<evidence type="ECO:0000256" key="10">
    <source>
        <dbReference type="SAM" id="Phobius"/>
    </source>
</evidence>
<evidence type="ECO:0000256" key="2">
    <source>
        <dbReference type="ARBA" id="ARBA00022553"/>
    </source>
</evidence>
<evidence type="ECO:0000256" key="8">
    <source>
        <dbReference type="ARBA" id="ARBA00022989"/>
    </source>
</evidence>
<feature type="transmembrane region" description="Helical" evidence="10">
    <location>
        <begin position="272"/>
        <end position="291"/>
    </location>
</feature>
<keyword evidence="2" id="KW-0597">Phosphoprotein</keyword>
<evidence type="ECO:0000256" key="4">
    <source>
        <dbReference type="ARBA" id="ARBA00022643"/>
    </source>
</evidence>
<dbReference type="AlphaFoldDB" id="A0A1G9LIG9"/>
<dbReference type="InterPro" id="IPR004338">
    <property type="entry name" value="NqrB/RnfD"/>
</dbReference>
<reference evidence="12" key="1">
    <citation type="submission" date="2016-10" db="EMBL/GenBank/DDBJ databases">
        <authorList>
            <person name="Varghese N."/>
            <person name="Submissions S."/>
        </authorList>
    </citation>
    <scope>NUCLEOTIDE SEQUENCE [LARGE SCALE GENOMIC DNA]</scope>
    <source>
        <strain evidence="12">DSM 16995</strain>
    </source>
</reference>
<dbReference type="GO" id="GO:0022900">
    <property type="term" value="P:electron transport chain"/>
    <property type="evidence" value="ECO:0007669"/>
    <property type="project" value="InterPro"/>
</dbReference>
<keyword evidence="12" id="KW-1185">Reference proteome</keyword>
<keyword evidence="8 10" id="KW-1133">Transmembrane helix</keyword>
<dbReference type="EMBL" id="FNGA01000007">
    <property type="protein sequence ID" value="SDL61325.1"/>
    <property type="molecule type" value="Genomic_DNA"/>
</dbReference>
<sequence length="323" mass="34982">MTPPVIKAMSNIAVRLTVSPAPHWRSRRTLTKMMQYHLLALLPALIMAFNMFGLSALSTVGLAGSVAVITEAICLKMQDRDINVDNFTALYEGILFAFLLPATAPWWVVVCGSVLTIVMGRTVFGGFGTNPICAPLVAWAFCRLSWPAAMDIDLNLSHFIINAPLDQLKFFGLESLDQFNYMDLFLGQQLGGLGSSQIIAVLAGGIFLITTGWVRVFIPAAFLVGVAVTSGIFWIIDPEIYANPIFHLLTGSVMFGAFFLAPDVSSSPVGKIPQVLFGLIAGAMVIIIRVYGVYPDGVPFAIMVANLLTPLLDRVRPKPFGGR</sequence>
<keyword evidence="7" id="KW-0249">Electron transport</keyword>
<feature type="transmembrane region" description="Helical" evidence="10">
    <location>
        <begin position="216"/>
        <end position="236"/>
    </location>
</feature>
<keyword evidence="3" id="KW-0285">Flavoprotein</keyword>
<evidence type="ECO:0000256" key="7">
    <source>
        <dbReference type="ARBA" id="ARBA00022982"/>
    </source>
</evidence>
<evidence type="ECO:0000313" key="12">
    <source>
        <dbReference type="Proteomes" id="UP000199053"/>
    </source>
</evidence>
<keyword evidence="4" id="KW-0288">FMN</keyword>
<dbReference type="NCBIfam" id="TIGR01946">
    <property type="entry name" value="rnfD"/>
    <property type="match status" value="1"/>
</dbReference>
<dbReference type="GO" id="GO:0055085">
    <property type="term" value="P:transmembrane transport"/>
    <property type="evidence" value="ECO:0007669"/>
    <property type="project" value="InterPro"/>
</dbReference>
<feature type="transmembrane region" description="Helical" evidence="10">
    <location>
        <begin position="242"/>
        <end position="260"/>
    </location>
</feature>
<evidence type="ECO:0000256" key="3">
    <source>
        <dbReference type="ARBA" id="ARBA00022630"/>
    </source>
</evidence>
<evidence type="ECO:0000313" key="11">
    <source>
        <dbReference type="EMBL" id="SDL61325.1"/>
    </source>
</evidence>
<organism evidence="11 12">
    <name type="scientific">Maridesulfovibrio ferrireducens</name>
    <dbReference type="NCBI Taxonomy" id="246191"/>
    <lineage>
        <taxon>Bacteria</taxon>
        <taxon>Pseudomonadati</taxon>
        <taxon>Thermodesulfobacteriota</taxon>
        <taxon>Desulfovibrionia</taxon>
        <taxon>Desulfovibrionales</taxon>
        <taxon>Desulfovibrionaceae</taxon>
        <taxon>Maridesulfovibrio</taxon>
    </lineage>
</organism>
<dbReference type="InterPro" id="IPR011303">
    <property type="entry name" value="RnfD_bac"/>
</dbReference>
<keyword evidence="5 10" id="KW-0812">Transmembrane</keyword>
<feature type="transmembrane region" description="Helical" evidence="10">
    <location>
        <begin position="122"/>
        <end position="141"/>
    </location>
</feature>
<dbReference type="STRING" id="246191.SAMN05660337_3384"/>
<dbReference type="RefSeq" id="WP_092163237.1">
    <property type="nucleotide sequence ID" value="NZ_FNGA01000007.1"/>
</dbReference>
<evidence type="ECO:0000256" key="6">
    <source>
        <dbReference type="ARBA" id="ARBA00022967"/>
    </source>
</evidence>
<dbReference type="PANTHER" id="PTHR30578:SF0">
    <property type="entry name" value="ION-TRANSLOCATING OXIDOREDUCTASE COMPLEX SUBUNIT D"/>
    <property type="match status" value="1"/>
</dbReference>
<dbReference type="OrthoDB" id="9776359at2"/>
<protein>
    <submittedName>
        <fullName evidence="11">Electron transport complex protein RnfD</fullName>
    </submittedName>
</protein>
<dbReference type="Proteomes" id="UP000199053">
    <property type="component" value="Unassembled WGS sequence"/>
</dbReference>
<keyword evidence="6" id="KW-1278">Translocase</keyword>
<keyword evidence="9 10" id="KW-0472">Membrane</keyword>
<accession>A0A1G9LIG9</accession>
<gene>
    <name evidence="11" type="ORF">SAMN05660337_3384</name>
</gene>
<keyword evidence="1" id="KW-0813">Transport</keyword>
<dbReference type="PANTHER" id="PTHR30578">
    <property type="entry name" value="ELECTRON TRANSPORT COMPLEX PROTEIN RNFD"/>
    <property type="match status" value="1"/>
</dbReference>
<evidence type="ECO:0000256" key="5">
    <source>
        <dbReference type="ARBA" id="ARBA00022692"/>
    </source>
</evidence>
<feature type="transmembrane region" description="Helical" evidence="10">
    <location>
        <begin position="89"/>
        <end position="110"/>
    </location>
</feature>
<dbReference type="GO" id="GO:0005886">
    <property type="term" value="C:plasma membrane"/>
    <property type="evidence" value="ECO:0007669"/>
    <property type="project" value="TreeGrafter"/>
</dbReference>